<reference evidence="2" key="1">
    <citation type="journal article" date="2006" name="Nature">
        <title>Deciphering the evolution and metabolism of an anammox bacterium from a community genome.</title>
        <authorList>
            <person name="Strous M."/>
            <person name="Pelletier E."/>
            <person name="Mangenot S."/>
            <person name="Rattei T."/>
            <person name="Lehner A."/>
            <person name="Taylor M.W."/>
            <person name="Horn M."/>
            <person name="Daims H."/>
            <person name="Bartol-Mavel D."/>
            <person name="Wincker P."/>
            <person name="Barbe V."/>
            <person name="Fonknechten N."/>
            <person name="Vallenet D."/>
            <person name="Segurens B."/>
            <person name="Schenowitz-Truong C."/>
            <person name="Medigue C."/>
            <person name="Collingro A."/>
            <person name="Snel B."/>
            <person name="Dutilh B.E."/>
            <person name="OpDenCamp H.J.M."/>
            <person name="vanDerDrift C."/>
            <person name="Cirpus I."/>
            <person name="vanDePas-Schoonen K.T."/>
            <person name="Harhangi H.R."/>
            <person name="vanNiftrik L."/>
            <person name="Schmid M."/>
            <person name="Keltjens J."/>
            <person name="vanDeVossenberg J."/>
            <person name="Kartal B."/>
            <person name="Meier H."/>
            <person name="Frishman D."/>
            <person name="Huynen M.A."/>
            <person name="Mewes H."/>
            <person name="Weissenbach J."/>
            <person name="Jetten M.S.M."/>
            <person name="Wagner M."/>
            <person name="LePaslier D."/>
        </authorList>
    </citation>
    <scope>NUCLEOTIDE SEQUENCE</scope>
</reference>
<sequence length="320" mass="35823">MKRQMIGVLSISLSLLFLFACSHGLGPEEEKQVETLRSELEVVHKEVVAAQSELSKYTGGLIQSLLLVRIEIIKTTEALIQQRIQAIEGKAPVSIQTLASKQDPDKAEKLAAEISKQEAKLREAEIEAGKYTGGLLHAIALSTVATQAQTLAMLRQEFLVCKLGLSFPTYKTETSLPMPSNKEVTASPPAVDNKPLKNKKLEDDIISVNLVRKEFTKQDYQKFIFFNLQYSASGLDKPARAIKGLLNLNDLFGETKFVLRWTIDKPIKPGETIEEKGTGFEFNQFIDSHQWVRATQVSDMKTTFTVNSILYQDGTRRDFE</sequence>
<dbReference type="EMBL" id="CT573071">
    <property type="protein sequence ID" value="CAJ75175.1"/>
    <property type="molecule type" value="Genomic_DNA"/>
</dbReference>
<dbReference type="PROSITE" id="PS51257">
    <property type="entry name" value="PROKAR_LIPOPROTEIN"/>
    <property type="match status" value="1"/>
</dbReference>
<gene>
    <name evidence="2" type="ORF">kuste4413</name>
</gene>
<organism evidence="2">
    <name type="scientific">Kuenenia stuttgartiensis</name>
    <dbReference type="NCBI Taxonomy" id="174633"/>
    <lineage>
        <taxon>Bacteria</taxon>
        <taxon>Pseudomonadati</taxon>
        <taxon>Planctomycetota</taxon>
        <taxon>Candidatus Brocadiia</taxon>
        <taxon>Candidatus Brocadiales</taxon>
        <taxon>Candidatus Brocadiaceae</taxon>
        <taxon>Candidatus Kuenenia</taxon>
    </lineage>
</organism>
<keyword evidence="1" id="KW-0732">Signal</keyword>
<protein>
    <submittedName>
        <fullName evidence="2">Uncharacterized protein</fullName>
    </submittedName>
</protein>
<proteinExistence type="predicted"/>
<evidence type="ECO:0000256" key="1">
    <source>
        <dbReference type="SAM" id="SignalP"/>
    </source>
</evidence>
<reference evidence="2" key="2">
    <citation type="submission" date="2006-01" db="EMBL/GenBank/DDBJ databases">
        <authorList>
            <person name="Genoscope"/>
        </authorList>
    </citation>
    <scope>NUCLEOTIDE SEQUENCE</scope>
</reference>
<dbReference type="RefSeq" id="WP_169704420.1">
    <property type="nucleotide sequence ID" value="NZ_OCTL01000150.1"/>
</dbReference>
<dbReference type="AlphaFoldDB" id="Q1Q586"/>
<name>Q1Q586_KUEST</name>
<accession>Q1Q586</accession>
<evidence type="ECO:0000313" key="2">
    <source>
        <dbReference type="EMBL" id="CAJ75175.1"/>
    </source>
</evidence>
<feature type="chain" id="PRO_5004195514" evidence="1">
    <location>
        <begin position="21"/>
        <end position="320"/>
    </location>
</feature>
<feature type="signal peptide" evidence="1">
    <location>
        <begin position="1"/>
        <end position="20"/>
    </location>
</feature>